<name>A0A5R9QDB0_9GAMM</name>
<evidence type="ECO:0000313" key="1">
    <source>
        <dbReference type="EMBL" id="TLX62792.1"/>
    </source>
</evidence>
<keyword evidence="2" id="KW-1185">Reference proteome</keyword>
<dbReference type="OrthoDB" id="6890042at2"/>
<dbReference type="EMBL" id="QLAG01000017">
    <property type="protein sequence ID" value="TLX62792.1"/>
    <property type="molecule type" value="Genomic_DNA"/>
</dbReference>
<dbReference type="AlphaFoldDB" id="A0A5R9QDB0"/>
<proteinExistence type="predicted"/>
<protein>
    <submittedName>
        <fullName evidence="1">Uncharacterized protein</fullName>
    </submittedName>
</protein>
<reference evidence="1 2" key="1">
    <citation type="journal article" date="2017" name="Eur. J. Clin. Microbiol. Infect. Dis.">
        <title>Uncommonly isolated clinical Pseudomonas: identification and phylogenetic assignation.</title>
        <authorList>
            <person name="Mulet M."/>
            <person name="Gomila M."/>
            <person name="Ramirez A."/>
            <person name="Cardew S."/>
            <person name="Moore E.R."/>
            <person name="Lalucat J."/>
            <person name="Garcia-Valdes E."/>
        </authorList>
    </citation>
    <scope>NUCLEOTIDE SEQUENCE [LARGE SCALE GENOMIC DNA]</scope>
    <source>
        <strain evidence="1 2">SD129</strain>
    </source>
</reference>
<comment type="caution">
    <text evidence="1">The sequence shown here is derived from an EMBL/GenBank/DDBJ whole genome shotgun (WGS) entry which is preliminary data.</text>
</comment>
<dbReference type="Proteomes" id="UP000306753">
    <property type="component" value="Unassembled WGS sequence"/>
</dbReference>
<accession>A0A5R9QDB0</accession>
<evidence type="ECO:0000313" key="2">
    <source>
        <dbReference type="Proteomes" id="UP000306753"/>
    </source>
</evidence>
<gene>
    <name evidence="1" type="ORF">DN820_14345</name>
</gene>
<dbReference type="RefSeq" id="WP_138409939.1">
    <property type="nucleotide sequence ID" value="NZ_QLAE01000039.1"/>
</dbReference>
<organism evidence="1 2">
    <name type="scientific">Stutzerimonas nosocomialis</name>
    <dbReference type="NCBI Taxonomy" id="1056496"/>
    <lineage>
        <taxon>Bacteria</taxon>
        <taxon>Pseudomonadati</taxon>
        <taxon>Pseudomonadota</taxon>
        <taxon>Gammaproteobacteria</taxon>
        <taxon>Pseudomonadales</taxon>
        <taxon>Pseudomonadaceae</taxon>
        <taxon>Stutzerimonas</taxon>
    </lineage>
</organism>
<sequence>MSNPSMTLDDAMKLASEAFLPLGCVTSANPEDDSFGFTVMNSGGEPVLQVANVPSSQYADPVSLGGVLQQARLDVEHKGCHLEPWTMPMEDATGIPVTPPNY</sequence>